<reference evidence="3 4" key="1">
    <citation type="submission" date="2017-01" db="EMBL/GenBank/DDBJ databases">
        <authorList>
            <consortium name="Urmite Genomes"/>
        </authorList>
    </citation>
    <scope>NUCLEOTIDE SEQUENCE [LARGE SCALE GENOMIC DNA]</scope>
    <source>
        <strain evidence="3 4">AB57</strain>
    </source>
</reference>
<dbReference type="Pfam" id="PF09534">
    <property type="entry name" value="Trp_oprn_chp"/>
    <property type="match status" value="1"/>
</dbReference>
<dbReference type="Proteomes" id="UP000240988">
    <property type="component" value="Unassembled WGS sequence"/>
</dbReference>
<keyword evidence="2" id="KW-0472">Membrane</keyword>
<dbReference type="AlphaFoldDB" id="A0A2U3NZR9"/>
<dbReference type="OrthoDB" id="4372702at2"/>
<dbReference type="InterPro" id="IPR011746">
    <property type="entry name" value="Trp_synth-assoc_CHP"/>
</dbReference>
<dbReference type="EMBL" id="FUFA01000005">
    <property type="protein sequence ID" value="SPM36994.1"/>
    <property type="molecule type" value="Genomic_DNA"/>
</dbReference>
<feature type="transmembrane region" description="Helical" evidence="2">
    <location>
        <begin position="130"/>
        <end position="151"/>
    </location>
</feature>
<organism evidence="3 4">
    <name type="scientific">Mycobacterium rhizamassiliense</name>
    <dbReference type="NCBI Taxonomy" id="1841860"/>
    <lineage>
        <taxon>Bacteria</taxon>
        <taxon>Bacillati</taxon>
        <taxon>Actinomycetota</taxon>
        <taxon>Actinomycetes</taxon>
        <taxon>Mycobacteriales</taxon>
        <taxon>Mycobacteriaceae</taxon>
        <taxon>Mycobacterium</taxon>
    </lineage>
</organism>
<evidence type="ECO:0000256" key="1">
    <source>
        <dbReference type="SAM" id="MobiDB-lite"/>
    </source>
</evidence>
<proteinExistence type="predicted"/>
<keyword evidence="2" id="KW-0812">Transmembrane</keyword>
<keyword evidence="2" id="KW-1133">Transmembrane helix</keyword>
<gene>
    <name evidence="3" type="ORF">MRAB57_4837</name>
</gene>
<keyword evidence="4" id="KW-1185">Reference proteome</keyword>
<feature type="transmembrane region" description="Helical" evidence="2">
    <location>
        <begin position="9"/>
        <end position="28"/>
    </location>
</feature>
<dbReference type="NCBIfam" id="TIGR02234">
    <property type="entry name" value="trp_oprn_chp"/>
    <property type="match status" value="1"/>
</dbReference>
<evidence type="ECO:0000313" key="4">
    <source>
        <dbReference type="Proteomes" id="UP000240988"/>
    </source>
</evidence>
<feature type="transmembrane region" description="Helical" evidence="2">
    <location>
        <begin position="83"/>
        <end position="105"/>
    </location>
</feature>
<evidence type="ECO:0000256" key="2">
    <source>
        <dbReference type="SAM" id="Phobius"/>
    </source>
</evidence>
<protein>
    <submittedName>
        <fullName evidence="3">Membrane protein</fullName>
    </submittedName>
</protein>
<name>A0A2U3NZR9_9MYCO</name>
<sequence length="222" mass="23345">MVDVRRGRLAIGIAQLLLVVAAVGLYAASRLPWVVIRSFDGLGPPKEIVLAGSSWSTALLPLALLDLAMAVAALAVRGWPLRALAGLLALASLAVAYLGISLWALPDVALRGADLAHISLLTLVGSERRYWGAAIAVLAAVCTLIAAVLLLRSASILASDPAGRAKYVAPATRRSIARREDPAGAMLEEPGKPEMSERMIWDALDGGRDPTDTPRESDTEGR</sequence>
<evidence type="ECO:0000313" key="3">
    <source>
        <dbReference type="EMBL" id="SPM36994.1"/>
    </source>
</evidence>
<dbReference type="RefSeq" id="WP_077089595.1">
    <property type="nucleotide sequence ID" value="NZ_LT721901.1"/>
</dbReference>
<dbReference type="InterPro" id="IPR019051">
    <property type="entry name" value="Trp_biosyn_TM_oprn/chp"/>
</dbReference>
<feature type="transmembrane region" description="Helical" evidence="2">
    <location>
        <begin position="48"/>
        <end position="76"/>
    </location>
</feature>
<feature type="compositionally biased region" description="Basic and acidic residues" evidence="1">
    <location>
        <begin position="189"/>
        <end position="222"/>
    </location>
</feature>
<dbReference type="STRING" id="1841860.GCA_900157375_04840"/>
<accession>A0A2U3NZR9</accession>
<feature type="region of interest" description="Disordered" evidence="1">
    <location>
        <begin position="179"/>
        <end position="222"/>
    </location>
</feature>